<comment type="caution">
    <text evidence="3">The sequence shown here is derived from an EMBL/GenBank/DDBJ whole genome shotgun (WGS) entry which is preliminary data.</text>
</comment>
<accession>A0A8B6G276</accession>
<evidence type="ECO:0000313" key="4">
    <source>
        <dbReference type="Proteomes" id="UP000596742"/>
    </source>
</evidence>
<dbReference type="Proteomes" id="UP000596742">
    <property type="component" value="Unassembled WGS sequence"/>
</dbReference>
<feature type="region of interest" description="Disordered" evidence="1">
    <location>
        <begin position="48"/>
        <end position="71"/>
    </location>
</feature>
<keyword evidence="2" id="KW-0812">Transmembrane</keyword>
<proteinExistence type="predicted"/>
<keyword evidence="2" id="KW-1133">Transmembrane helix</keyword>
<organism evidence="3 4">
    <name type="scientific">Mytilus galloprovincialis</name>
    <name type="common">Mediterranean mussel</name>
    <dbReference type="NCBI Taxonomy" id="29158"/>
    <lineage>
        <taxon>Eukaryota</taxon>
        <taxon>Metazoa</taxon>
        <taxon>Spiralia</taxon>
        <taxon>Lophotrochozoa</taxon>
        <taxon>Mollusca</taxon>
        <taxon>Bivalvia</taxon>
        <taxon>Autobranchia</taxon>
        <taxon>Pteriomorphia</taxon>
        <taxon>Mytilida</taxon>
        <taxon>Mytiloidea</taxon>
        <taxon>Mytilidae</taxon>
        <taxon>Mytilinae</taxon>
        <taxon>Mytilus</taxon>
    </lineage>
</organism>
<keyword evidence="4" id="KW-1185">Reference proteome</keyword>
<dbReference type="AlphaFoldDB" id="A0A8B6G276"/>
<dbReference type="EMBL" id="UYJE01007762">
    <property type="protein sequence ID" value="VDI57627.1"/>
    <property type="molecule type" value="Genomic_DNA"/>
</dbReference>
<keyword evidence="2" id="KW-0472">Membrane</keyword>
<protein>
    <submittedName>
        <fullName evidence="3">Uncharacterized protein</fullName>
    </submittedName>
</protein>
<feature type="transmembrane region" description="Helical" evidence="2">
    <location>
        <begin position="104"/>
        <end position="127"/>
    </location>
</feature>
<evidence type="ECO:0000256" key="2">
    <source>
        <dbReference type="SAM" id="Phobius"/>
    </source>
</evidence>
<sequence length="172" mass="19350">MVMVSRENLPQLEKILIADTKLNCNRVEAWNAVKVYINGKLCRSETSTAPTISNHEKDNVHDETTSTGSNAEIEDHDQTTSVSICTTISSFVKDDETTMTNLNVLIFMILASLSFLMILTTLIVVCVKRLKRNRKTATNLPRHITDLPLNPTVPLESVEFFNIKKTTVKKNE</sequence>
<evidence type="ECO:0000256" key="1">
    <source>
        <dbReference type="SAM" id="MobiDB-lite"/>
    </source>
</evidence>
<reference evidence="3" key="1">
    <citation type="submission" date="2018-11" db="EMBL/GenBank/DDBJ databases">
        <authorList>
            <person name="Alioto T."/>
            <person name="Alioto T."/>
        </authorList>
    </citation>
    <scope>NUCLEOTIDE SEQUENCE</scope>
</reference>
<name>A0A8B6G276_MYTGA</name>
<gene>
    <name evidence="3" type="ORF">MGAL_10B032176</name>
</gene>
<feature type="compositionally biased region" description="Basic and acidic residues" evidence="1">
    <location>
        <begin position="54"/>
        <end position="64"/>
    </location>
</feature>
<evidence type="ECO:0000313" key="3">
    <source>
        <dbReference type="EMBL" id="VDI57627.1"/>
    </source>
</evidence>